<comment type="subcellular location">
    <subcellularLocation>
        <location evidence="1">Cell membrane</location>
        <topology evidence="1">Multi-pass membrane protein</topology>
    </subcellularLocation>
</comment>
<dbReference type="NCBIfam" id="TIGR01065">
    <property type="entry name" value="hlyIII"/>
    <property type="match status" value="1"/>
</dbReference>
<dbReference type="PANTHER" id="PTHR20855">
    <property type="entry name" value="ADIPOR/PROGESTIN RECEPTOR-RELATED"/>
    <property type="match status" value="1"/>
</dbReference>
<evidence type="ECO:0000256" key="6">
    <source>
        <dbReference type="ARBA" id="ARBA00023136"/>
    </source>
</evidence>
<keyword evidence="10" id="KW-1185">Reference proteome</keyword>
<feature type="transmembrane region" description="Helical" evidence="8">
    <location>
        <begin position="16"/>
        <end position="37"/>
    </location>
</feature>
<feature type="transmembrane region" description="Helical" evidence="8">
    <location>
        <begin position="161"/>
        <end position="181"/>
    </location>
</feature>
<accession>A0A7G5XHF4</accession>
<comment type="similarity">
    <text evidence="2">Belongs to the UPF0073 (Hly-III) family.</text>
</comment>
<dbReference type="Pfam" id="PF03006">
    <property type="entry name" value="HlyIII"/>
    <property type="match status" value="1"/>
</dbReference>
<name>A0A7G5XHF4_9BACT</name>
<evidence type="ECO:0000256" key="7">
    <source>
        <dbReference type="PIRSR" id="PIRSR604254-1"/>
    </source>
</evidence>
<dbReference type="AlphaFoldDB" id="A0A7G5XHF4"/>
<keyword evidence="6 8" id="KW-0472">Membrane</keyword>
<proteinExistence type="inferred from homology"/>
<evidence type="ECO:0000256" key="5">
    <source>
        <dbReference type="ARBA" id="ARBA00022989"/>
    </source>
</evidence>
<evidence type="ECO:0000256" key="8">
    <source>
        <dbReference type="SAM" id="Phobius"/>
    </source>
</evidence>
<feature type="binding site" evidence="7">
    <location>
        <position position="66"/>
    </location>
    <ligand>
        <name>Zn(2+)</name>
        <dbReference type="ChEBI" id="CHEBI:29105"/>
    </ligand>
</feature>
<dbReference type="Proteomes" id="UP000515344">
    <property type="component" value="Chromosome"/>
</dbReference>
<evidence type="ECO:0000256" key="2">
    <source>
        <dbReference type="ARBA" id="ARBA00008488"/>
    </source>
</evidence>
<gene>
    <name evidence="9" type="ORF">H4075_01520</name>
</gene>
<dbReference type="GO" id="GO:0046872">
    <property type="term" value="F:metal ion binding"/>
    <property type="evidence" value="ECO:0007669"/>
    <property type="project" value="UniProtKB-KW"/>
</dbReference>
<reference evidence="10" key="1">
    <citation type="submission" date="2020-08" db="EMBL/GenBank/DDBJ databases">
        <title>Lacibacter sp. S13-6-6 genome sequencing.</title>
        <authorList>
            <person name="Jin L."/>
        </authorList>
    </citation>
    <scope>NUCLEOTIDE SEQUENCE [LARGE SCALE GENOMIC DNA]</scope>
    <source>
        <strain evidence="10">S13-6-6</strain>
    </source>
</reference>
<dbReference type="RefSeq" id="WP_182803499.1">
    <property type="nucleotide sequence ID" value="NZ_CP060007.1"/>
</dbReference>
<keyword evidence="4 8" id="KW-0812">Transmembrane</keyword>
<dbReference type="PANTHER" id="PTHR20855:SF3">
    <property type="entry name" value="LD03007P"/>
    <property type="match status" value="1"/>
</dbReference>
<evidence type="ECO:0000313" key="10">
    <source>
        <dbReference type="Proteomes" id="UP000515344"/>
    </source>
</evidence>
<keyword evidence="7" id="KW-0862">Zinc</keyword>
<protein>
    <submittedName>
        <fullName evidence="9">Hemolysin III family protein</fullName>
    </submittedName>
</protein>
<feature type="transmembrane region" description="Helical" evidence="8">
    <location>
        <begin position="44"/>
        <end position="68"/>
    </location>
</feature>
<feature type="transmembrane region" description="Helical" evidence="8">
    <location>
        <begin position="133"/>
        <end position="149"/>
    </location>
</feature>
<evidence type="ECO:0000256" key="1">
    <source>
        <dbReference type="ARBA" id="ARBA00004651"/>
    </source>
</evidence>
<keyword evidence="3" id="KW-1003">Cell membrane</keyword>
<evidence type="ECO:0000313" key="9">
    <source>
        <dbReference type="EMBL" id="QNA44907.1"/>
    </source>
</evidence>
<dbReference type="InterPro" id="IPR004254">
    <property type="entry name" value="AdipoR/HlyIII-related"/>
</dbReference>
<sequence>MTEQQTNLRLEIANSITHGIGIIFGIAALPVLSALAATKNHNTAVIGAAVYAFCFLLLFTFSTLYHAFQHPGVKRVLHMFDHISIYFLIAGTYTPFLLNYMMNPTGITMLVVLWSLTFIGIFFKIFFTGKFNYVSTVIYLGMGWILLFSGRQFFAAVPFDVLIMIIIGGVLYSIGVIFYLWEKFLYHHVIWHLFVLSAAICHYVAVLLMV</sequence>
<feature type="binding site" evidence="7">
    <location>
        <position position="192"/>
    </location>
    <ligand>
        <name>Zn(2+)</name>
        <dbReference type="ChEBI" id="CHEBI:29105"/>
    </ligand>
</feature>
<evidence type="ECO:0000256" key="4">
    <source>
        <dbReference type="ARBA" id="ARBA00022692"/>
    </source>
</evidence>
<keyword evidence="7" id="KW-0479">Metal-binding</keyword>
<evidence type="ECO:0000256" key="3">
    <source>
        <dbReference type="ARBA" id="ARBA00022475"/>
    </source>
</evidence>
<feature type="transmembrane region" description="Helical" evidence="8">
    <location>
        <begin position="107"/>
        <end position="127"/>
    </location>
</feature>
<dbReference type="GO" id="GO:0140911">
    <property type="term" value="F:pore-forming activity"/>
    <property type="evidence" value="ECO:0007669"/>
    <property type="project" value="InterPro"/>
</dbReference>
<keyword evidence="5 8" id="KW-1133">Transmembrane helix</keyword>
<dbReference type="KEGG" id="lacs:H4075_01520"/>
<feature type="transmembrane region" description="Helical" evidence="8">
    <location>
        <begin position="83"/>
        <end position="100"/>
    </location>
</feature>
<feature type="transmembrane region" description="Helical" evidence="8">
    <location>
        <begin position="187"/>
        <end position="209"/>
    </location>
</feature>
<feature type="binding site" evidence="7">
    <location>
        <position position="188"/>
    </location>
    <ligand>
        <name>Zn(2+)</name>
        <dbReference type="ChEBI" id="CHEBI:29105"/>
    </ligand>
</feature>
<dbReference type="InterPro" id="IPR005744">
    <property type="entry name" value="Hy-lIII"/>
</dbReference>
<dbReference type="GO" id="GO:0005886">
    <property type="term" value="C:plasma membrane"/>
    <property type="evidence" value="ECO:0007669"/>
    <property type="project" value="UniProtKB-SubCell"/>
</dbReference>
<organism evidence="9 10">
    <name type="scientific">Lacibacter sediminis</name>
    <dbReference type="NCBI Taxonomy" id="2760713"/>
    <lineage>
        <taxon>Bacteria</taxon>
        <taxon>Pseudomonadati</taxon>
        <taxon>Bacteroidota</taxon>
        <taxon>Chitinophagia</taxon>
        <taxon>Chitinophagales</taxon>
        <taxon>Chitinophagaceae</taxon>
        <taxon>Lacibacter</taxon>
    </lineage>
</organism>
<dbReference type="EMBL" id="CP060007">
    <property type="protein sequence ID" value="QNA44907.1"/>
    <property type="molecule type" value="Genomic_DNA"/>
</dbReference>